<accession>A2DY95</accession>
<dbReference type="GO" id="GO:0022625">
    <property type="term" value="C:cytosolic large ribosomal subunit"/>
    <property type="evidence" value="ECO:0000318"/>
    <property type="project" value="GO_Central"/>
</dbReference>
<dbReference type="VEuPathDB" id="TrichDB:TVAGG3_0281490"/>
<feature type="compositionally biased region" description="Basic and acidic residues" evidence="4">
    <location>
        <begin position="82"/>
        <end position="91"/>
    </location>
</feature>
<sequence>MSADLACVYAALILNDGEKEINAESLAKVVAASGLKVDEFWMNLYADYFKKANVSDLIKNVSLGGAAAPAAGAAPAAAAAEAPKEEVKEEEPAAPLDLGDMFDF</sequence>
<dbReference type="GO" id="GO:0030295">
    <property type="term" value="F:protein kinase activator activity"/>
    <property type="evidence" value="ECO:0000318"/>
    <property type="project" value="GO_Central"/>
</dbReference>
<dbReference type="VEuPathDB" id="TrichDB:TVAG_392990"/>
<dbReference type="KEGG" id="tva:4772563"/>
<dbReference type="AlphaFoldDB" id="A2DY95"/>
<reference evidence="5" key="1">
    <citation type="submission" date="2006-10" db="EMBL/GenBank/DDBJ databases">
        <authorList>
            <person name="Amadeo P."/>
            <person name="Zhao Q."/>
            <person name="Wortman J."/>
            <person name="Fraser-Liggett C."/>
            <person name="Carlton J."/>
        </authorList>
    </citation>
    <scope>NUCLEOTIDE SEQUENCE</scope>
    <source>
        <strain evidence="5">G3</strain>
    </source>
</reference>
<dbReference type="eggNOG" id="KOG1762">
    <property type="taxonomic scope" value="Eukaryota"/>
</dbReference>
<gene>
    <name evidence="5" type="ORF">TVAG_392990</name>
</gene>
<dbReference type="CDD" id="cd05831">
    <property type="entry name" value="Ribosomal_P1"/>
    <property type="match status" value="1"/>
</dbReference>
<organism evidence="5 6">
    <name type="scientific">Trichomonas vaginalis (strain ATCC PRA-98 / G3)</name>
    <dbReference type="NCBI Taxonomy" id="412133"/>
    <lineage>
        <taxon>Eukaryota</taxon>
        <taxon>Metamonada</taxon>
        <taxon>Parabasalia</taxon>
        <taxon>Trichomonadida</taxon>
        <taxon>Trichomonadidae</taxon>
        <taxon>Trichomonas</taxon>
    </lineage>
</organism>
<reference evidence="5" key="2">
    <citation type="journal article" date="2007" name="Science">
        <title>Draft genome sequence of the sexually transmitted pathogen Trichomonas vaginalis.</title>
        <authorList>
            <person name="Carlton J.M."/>
            <person name="Hirt R.P."/>
            <person name="Silva J.C."/>
            <person name="Delcher A.L."/>
            <person name="Schatz M."/>
            <person name="Zhao Q."/>
            <person name="Wortman J.R."/>
            <person name="Bidwell S.L."/>
            <person name="Alsmark U.C.M."/>
            <person name="Besteiro S."/>
            <person name="Sicheritz-Ponten T."/>
            <person name="Noel C.J."/>
            <person name="Dacks J.B."/>
            <person name="Foster P.G."/>
            <person name="Simillion C."/>
            <person name="Van de Peer Y."/>
            <person name="Miranda-Saavedra D."/>
            <person name="Barton G.J."/>
            <person name="Westrop G.D."/>
            <person name="Mueller S."/>
            <person name="Dessi D."/>
            <person name="Fiori P.L."/>
            <person name="Ren Q."/>
            <person name="Paulsen I."/>
            <person name="Zhang H."/>
            <person name="Bastida-Corcuera F.D."/>
            <person name="Simoes-Barbosa A."/>
            <person name="Brown M.T."/>
            <person name="Hayes R.D."/>
            <person name="Mukherjee M."/>
            <person name="Okumura C.Y."/>
            <person name="Schneider R."/>
            <person name="Smith A.J."/>
            <person name="Vanacova S."/>
            <person name="Villalvazo M."/>
            <person name="Haas B.J."/>
            <person name="Pertea M."/>
            <person name="Feldblyum T.V."/>
            <person name="Utterback T.R."/>
            <person name="Shu C.L."/>
            <person name="Osoegawa K."/>
            <person name="de Jong P.J."/>
            <person name="Hrdy I."/>
            <person name="Horvathova L."/>
            <person name="Zubacova Z."/>
            <person name="Dolezal P."/>
            <person name="Malik S.B."/>
            <person name="Logsdon J.M. Jr."/>
            <person name="Henze K."/>
            <person name="Gupta A."/>
            <person name="Wang C.C."/>
            <person name="Dunne R.L."/>
            <person name="Upcroft J.A."/>
            <person name="Upcroft P."/>
            <person name="White O."/>
            <person name="Salzberg S.L."/>
            <person name="Tang P."/>
            <person name="Chiu C.-H."/>
            <person name="Lee Y.-S."/>
            <person name="Embley T.M."/>
            <person name="Coombs G.H."/>
            <person name="Mottram J.C."/>
            <person name="Tachezy J."/>
            <person name="Fraser-Liggett C.M."/>
            <person name="Johnson P.J."/>
        </authorList>
    </citation>
    <scope>NUCLEOTIDE SEQUENCE [LARGE SCALE GENOMIC DNA]</scope>
    <source>
        <strain evidence="5">G3</strain>
    </source>
</reference>
<dbReference type="InterPro" id="IPR038716">
    <property type="entry name" value="P1/P2_N_sf"/>
</dbReference>
<dbReference type="SMR" id="A2DY95"/>
<dbReference type="GO" id="GO:0006414">
    <property type="term" value="P:translational elongation"/>
    <property type="evidence" value="ECO:0007669"/>
    <property type="project" value="InterPro"/>
</dbReference>
<comment type="similarity">
    <text evidence="1">Belongs to the eukaryotic ribosomal protein P1/P2 family.</text>
</comment>
<evidence type="ECO:0000313" key="6">
    <source>
        <dbReference type="Proteomes" id="UP000001542"/>
    </source>
</evidence>
<dbReference type="GO" id="GO:0002181">
    <property type="term" value="P:cytoplasmic translation"/>
    <property type="evidence" value="ECO:0000318"/>
    <property type="project" value="GO_Central"/>
</dbReference>
<evidence type="ECO:0000313" key="5">
    <source>
        <dbReference type="EMBL" id="EAY14572.1"/>
    </source>
</evidence>
<dbReference type="RefSeq" id="XP_001326795.1">
    <property type="nucleotide sequence ID" value="XM_001326760.1"/>
</dbReference>
<dbReference type="PANTHER" id="PTHR45696">
    <property type="entry name" value="60S ACIDIC RIBOSOMAL PROTEIN P1"/>
    <property type="match status" value="1"/>
</dbReference>
<evidence type="ECO:0000256" key="1">
    <source>
        <dbReference type="ARBA" id="ARBA00005436"/>
    </source>
</evidence>
<dbReference type="OrthoDB" id="2194681at2759"/>
<feature type="region of interest" description="Disordered" evidence="4">
    <location>
        <begin position="77"/>
        <end position="104"/>
    </location>
</feature>
<dbReference type="InParanoid" id="A2DY95"/>
<keyword evidence="3" id="KW-0687">Ribonucleoprotein</keyword>
<keyword evidence="2 5" id="KW-0689">Ribosomal protein</keyword>
<dbReference type="GO" id="GO:0043021">
    <property type="term" value="F:ribonucleoprotein complex binding"/>
    <property type="evidence" value="ECO:0000318"/>
    <property type="project" value="GO_Central"/>
</dbReference>
<dbReference type="FunCoup" id="A2DY95">
    <property type="interactions" value="438"/>
</dbReference>
<dbReference type="Proteomes" id="UP000001542">
    <property type="component" value="Unassembled WGS sequence"/>
</dbReference>
<dbReference type="EMBL" id="DS113268">
    <property type="protein sequence ID" value="EAY14572.1"/>
    <property type="molecule type" value="Genomic_DNA"/>
</dbReference>
<dbReference type="PANTHER" id="PTHR45696:SF10">
    <property type="entry name" value="LARGE RIBOSOMAL SUBUNIT PROTEIN P1"/>
    <property type="match status" value="1"/>
</dbReference>
<dbReference type="Gene3D" id="1.10.10.1410">
    <property type="match status" value="1"/>
</dbReference>
<protein>
    <submittedName>
        <fullName evidence="5">60s Acidic ribosomal protein</fullName>
    </submittedName>
</protein>
<dbReference type="STRING" id="5722.A2DY95"/>
<dbReference type="HAMAP" id="MF_01478">
    <property type="entry name" value="Ribosomal_L12_arch"/>
    <property type="match status" value="1"/>
</dbReference>
<evidence type="ECO:0000256" key="2">
    <source>
        <dbReference type="ARBA" id="ARBA00022980"/>
    </source>
</evidence>
<evidence type="ECO:0000256" key="4">
    <source>
        <dbReference type="SAM" id="MobiDB-lite"/>
    </source>
</evidence>
<dbReference type="Pfam" id="PF00428">
    <property type="entry name" value="Ribosomal_60s"/>
    <property type="match status" value="1"/>
</dbReference>
<name>A2DY95_TRIV3</name>
<evidence type="ECO:0000256" key="3">
    <source>
        <dbReference type="ARBA" id="ARBA00023274"/>
    </source>
</evidence>
<dbReference type="OMA" id="REELMCV"/>
<dbReference type="GO" id="GO:0003735">
    <property type="term" value="F:structural constituent of ribosome"/>
    <property type="evidence" value="ECO:0000318"/>
    <property type="project" value="GO_Central"/>
</dbReference>
<keyword evidence="6" id="KW-1185">Reference proteome</keyword>
<dbReference type="FunFam" id="1.10.10.1410:FF:000002">
    <property type="entry name" value="60S acidic ribosomal protein P2"/>
    <property type="match status" value="1"/>
</dbReference>
<dbReference type="InterPro" id="IPR027534">
    <property type="entry name" value="Ribosomal_P1/P2"/>
</dbReference>
<proteinExistence type="inferred from homology"/>